<dbReference type="Gene3D" id="1.20.1050.10">
    <property type="match status" value="1"/>
</dbReference>
<gene>
    <name evidence="2" type="ORF">N027_12630</name>
</gene>
<dbReference type="PANTHER" id="PTHR44051:SF8">
    <property type="entry name" value="GLUTATHIONE S-TRANSFERASE GSTA"/>
    <property type="match status" value="1"/>
</dbReference>
<proteinExistence type="predicted"/>
<dbReference type="InterPro" id="IPR010987">
    <property type="entry name" value="Glutathione-S-Trfase_C-like"/>
</dbReference>
<name>A0AAU8MFY3_PSESX</name>
<protein>
    <submittedName>
        <fullName evidence="2">Glutathione binding-like protein</fullName>
    </submittedName>
</protein>
<dbReference type="InterPro" id="IPR004046">
    <property type="entry name" value="GST_C"/>
</dbReference>
<evidence type="ECO:0000313" key="2">
    <source>
        <dbReference type="EMBL" id="XCN80294.1"/>
    </source>
</evidence>
<evidence type="ECO:0000259" key="1">
    <source>
        <dbReference type="PROSITE" id="PS50405"/>
    </source>
</evidence>
<dbReference type="EMBL" id="CP159278">
    <property type="protein sequence ID" value="XCN80294.1"/>
    <property type="molecule type" value="Genomic_DNA"/>
</dbReference>
<accession>A0AAU8MFY3</accession>
<dbReference type="RefSeq" id="WP_050585719.1">
    <property type="nucleotide sequence ID" value="NZ_CP159278.1"/>
</dbReference>
<reference evidence="2" key="1">
    <citation type="journal article" date="2014" name="Genome Announc.">
        <title>Draft Genome Sequences of a Phylogenetically Diverse Suite of Pseudomonas syringae Strains from Multiple Source Populations.</title>
        <authorList>
            <person name="Baltrus D.A."/>
            <person name="Yourstone S."/>
            <person name="Lind A."/>
            <person name="Guilbaud C."/>
            <person name="Sands D.C."/>
            <person name="Jones C.D."/>
            <person name="Morris C.E."/>
            <person name="Dangl J.L."/>
        </authorList>
    </citation>
    <scope>NUCLEOTIDE SEQUENCE</scope>
    <source>
        <strain evidence="2">USA007</strain>
    </source>
</reference>
<dbReference type="PROSITE" id="PS50405">
    <property type="entry name" value="GST_CTER"/>
    <property type="match status" value="1"/>
</dbReference>
<dbReference type="InterPro" id="IPR036282">
    <property type="entry name" value="Glutathione-S-Trfase_C_sf"/>
</dbReference>
<dbReference type="PANTHER" id="PTHR44051">
    <property type="entry name" value="GLUTATHIONE S-TRANSFERASE-RELATED"/>
    <property type="match status" value="1"/>
</dbReference>
<feature type="domain" description="GST C-terminal" evidence="1">
    <location>
        <begin position="1"/>
        <end position="101"/>
    </location>
</feature>
<organism evidence="2">
    <name type="scientific">Pseudomonas syringae USA007</name>
    <dbReference type="NCBI Taxonomy" id="1357288"/>
    <lineage>
        <taxon>Bacteria</taxon>
        <taxon>Pseudomonadati</taxon>
        <taxon>Pseudomonadota</taxon>
        <taxon>Gammaproteobacteria</taxon>
        <taxon>Pseudomonadales</taxon>
        <taxon>Pseudomonadaceae</taxon>
        <taxon>Pseudomonas</taxon>
        <taxon>Pseudomonas syringae</taxon>
    </lineage>
</organism>
<sequence>MHKANSFLLNPRIDAATVAYYRQWLRGPYEWLEEQLCKGDWLVGDSFTVADAYAFVAVRQAIGLAINLNDLQAVDAFLKKMRTRASVQAIEASVPHYLSAVRGGGQACVGAQGFRG</sequence>
<dbReference type="AlphaFoldDB" id="A0AAU8MFY3"/>
<reference evidence="2" key="2">
    <citation type="submission" date="2024-07" db="EMBL/GenBank/DDBJ databases">
        <title>A complete genome sequence for Pseudomonas syringae USA007.</title>
        <authorList>
            <person name="Baltrus D.A."/>
        </authorList>
    </citation>
    <scope>NUCLEOTIDE SEQUENCE</scope>
    <source>
        <strain evidence="2">USA007</strain>
    </source>
</reference>
<dbReference type="Pfam" id="PF00043">
    <property type="entry name" value="GST_C"/>
    <property type="match status" value="1"/>
</dbReference>
<dbReference type="SUPFAM" id="SSF47616">
    <property type="entry name" value="GST C-terminal domain-like"/>
    <property type="match status" value="1"/>
</dbReference>